<keyword evidence="3" id="KW-1185">Reference proteome</keyword>
<dbReference type="Pfam" id="PF13391">
    <property type="entry name" value="HNH_2"/>
    <property type="match status" value="1"/>
</dbReference>
<dbReference type="InterPro" id="IPR003615">
    <property type="entry name" value="HNH_nuc"/>
</dbReference>
<organism evidence="2 3">
    <name type="scientific">Gordonia insulae</name>
    <dbReference type="NCBI Taxonomy" id="2420509"/>
    <lineage>
        <taxon>Bacteria</taxon>
        <taxon>Bacillati</taxon>
        <taxon>Actinomycetota</taxon>
        <taxon>Actinomycetes</taxon>
        <taxon>Mycobacteriales</taxon>
        <taxon>Gordoniaceae</taxon>
        <taxon>Gordonia</taxon>
    </lineage>
</organism>
<proteinExistence type="predicted"/>
<evidence type="ECO:0000313" key="2">
    <source>
        <dbReference type="EMBL" id="AZG46687.1"/>
    </source>
</evidence>
<dbReference type="Proteomes" id="UP000271469">
    <property type="component" value="Chromosome"/>
</dbReference>
<dbReference type="EMBL" id="CP033972">
    <property type="protein sequence ID" value="AZG46687.1"/>
    <property type="molecule type" value="Genomic_DNA"/>
</dbReference>
<name>A0A3G8JNM4_9ACTN</name>
<sequence>MVAGPPPPDNLILLCSAHHRALHRGEFAIKSLGGQLFSFHRSDGSTIEQAPAGHKPDGWEADTTIEDDAVLPISPGRHLDAGYATEVLYAAWAWKARQSNDDLAAA</sequence>
<dbReference type="AlphaFoldDB" id="A0A3G8JNM4"/>
<dbReference type="RefSeq" id="WP_124709161.1">
    <property type="nucleotide sequence ID" value="NZ_CP033972.1"/>
</dbReference>
<accession>A0A3G8JNM4</accession>
<gene>
    <name evidence="2" type="ORF">D7316_03288</name>
</gene>
<dbReference type="OrthoDB" id="4752861at2"/>
<evidence type="ECO:0000259" key="1">
    <source>
        <dbReference type="Pfam" id="PF13391"/>
    </source>
</evidence>
<protein>
    <recommendedName>
        <fullName evidence="1">HNH nuclease domain-containing protein</fullName>
    </recommendedName>
</protein>
<reference evidence="2 3" key="1">
    <citation type="submission" date="2018-11" db="EMBL/GenBank/DDBJ databases">
        <title>Gordonia insulae sp. nov., isolated from an island soil.</title>
        <authorList>
            <person name="Kim Y.S."/>
            <person name="Kim S.B."/>
        </authorList>
    </citation>
    <scope>NUCLEOTIDE SEQUENCE [LARGE SCALE GENOMIC DNA]</scope>
    <source>
        <strain evidence="2 3">MMS17-SY073</strain>
    </source>
</reference>
<evidence type="ECO:0000313" key="3">
    <source>
        <dbReference type="Proteomes" id="UP000271469"/>
    </source>
</evidence>
<feature type="domain" description="HNH nuclease" evidence="1">
    <location>
        <begin position="8"/>
        <end position="30"/>
    </location>
</feature>
<dbReference type="KEGG" id="gom:D7316_03288"/>